<dbReference type="InterPro" id="IPR008979">
    <property type="entry name" value="Galactose-bd-like_sf"/>
</dbReference>
<organism evidence="2 3">
    <name type="scientific">Capnocytophaga canimorsus</name>
    <dbReference type="NCBI Taxonomy" id="28188"/>
    <lineage>
        <taxon>Bacteria</taxon>
        <taxon>Pseudomonadati</taxon>
        <taxon>Bacteroidota</taxon>
        <taxon>Flavobacteriia</taxon>
        <taxon>Flavobacteriales</taxon>
        <taxon>Flavobacteriaceae</taxon>
        <taxon>Capnocytophaga</taxon>
    </lineage>
</organism>
<dbReference type="InterPro" id="IPR031161">
    <property type="entry name" value="Peptidase_M60_dom"/>
</dbReference>
<dbReference type="PROSITE" id="PS51723">
    <property type="entry name" value="PEPTIDASE_M60"/>
    <property type="match status" value="1"/>
</dbReference>
<dbReference type="Gene3D" id="3.40.390.80">
    <property type="entry name" value="Peptidase M60, enhancin-like domain 2"/>
    <property type="match status" value="1"/>
</dbReference>
<dbReference type="Pfam" id="PF00754">
    <property type="entry name" value="F5_F8_type_C"/>
    <property type="match status" value="1"/>
</dbReference>
<proteinExistence type="predicted"/>
<dbReference type="Gene3D" id="2.60.40.10">
    <property type="entry name" value="Immunoglobulins"/>
    <property type="match status" value="2"/>
</dbReference>
<evidence type="ECO:0000313" key="3">
    <source>
        <dbReference type="Proteomes" id="UP000243136"/>
    </source>
</evidence>
<reference evidence="3" key="1">
    <citation type="submission" date="2017-06" db="EMBL/GenBank/DDBJ databases">
        <title>Capnocytophaga spp. assemblies.</title>
        <authorList>
            <person name="Gulvik C.A."/>
        </authorList>
    </citation>
    <scope>NUCLEOTIDE SEQUENCE [LARGE SCALE GENOMIC DNA]</scope>
    <source>
        <strain evidence="3">H5594</strain>
    </source>
</reference>
<accession>A0A250G2B6</accession>
<dbReference type="Gene3D" id="2.60.120.1250">
    <property type="entry name" value="Peptidase M60, enhancin-like domain 1"/>
    <property type="match status" value="1"/>
</dbReference>
<dbReference type="InterPro" id="IPR042279">
    <property type="entry name" value="Pep_M60_3"/>
</dbReference>
<dbReference type="Gene3D" id="2.60.120.260">
    <property type="entry name" value="Galactose-binding domain-like"/>
    <property type="match status" value="1"/>
</dbReference>
<dbReference type="SMART" id="SM01276">
    <property type="entry name" value="M60-like"/>
    <property type="match status" value="1"/>
</dbReference>
<dbReference type="Pfam" id="PF13402">
    <property type="entry name" value="Peptidase_M60"/>
    <property type="match status" value="1"/>
</dbReference>
<dbReference type="Proteomes" id="UP000243136">
    <property type="component" value="Chromosome"/>
</dbReference>
<evidence type="ECO:0000259" key="1">
    <source>
        <dbReference type="PROSITE" id="PS51723"/>
    </source>
</evidence>
<dbReference type="InterPro" id="IPR000421">
    <property type="entry name" value="FA58C"/>
</dbReference>
<feature type="domain" description="Peptidase M60" evidence="1">
    <location>
        <begin position="450"/>
        <end position="767"/>
    </location>
</feature>
<dbReference type="InterPro" id="IPR013783">
    <property type="entry name" value="Ig-like_fold"/>
</dbReference>
<dbReference type="SUPFAM" id="SSF49785">
    <property type="entry name" value="Galactose-binding domain-like"/>
    <property type="match status" value="1"/>
</dbReference>
<dbReference type="AlphaFoldDB" id="A0A250G2B6"/>
<dbReference type="CDD" id="cd14948">
    <property type="entry name" value="BACON"/>
    <property type="match status" value="2"/>
</dbReference>
<sequence length="947" mass="107927">MGNLLFFKNNDRCMKKIVSISLFFLISATIWLACKKEVEEEPFLTIEEKTISFKKEASSKAILIKTNIDGWMVKVPSDANSWLTATKEGQNLKVNVKTNTSGAREAILKVEGKGLVREVKVYQLGDKPEILVDIQNIKIEKITEKIEFTVTTNVEYEIELPNWITHDSKKQLEENKGYKHWFNVAKNTEESPRTATIKVQSKGLSTPIIKRVYVTQSAGYEGSDASSIEGDIKLKIHRGTTSSYQSGGEIDKSFDGDMTTIYHSNWSNGGANYFPITIEYFFETPQDVDYMMYYPRTEGSNGHFKQVEIQVATEANPSYIKLKDFDFKGNGKVTRVEFSPITKAKSFKLIIKSGYGTGQGFAAVAEMEFYKKNTGSFDPTSIFTDITCSELKPNVTDEQIQNISNPFYKSIAQYMKLGQYPSEFRIQNYRAWPNPDVYRERYRMQYSYSNLDNPTGIAVQEGEELVVFVGPTNGRQIQIKIQNLDLPGGDGFGNASYHPLYEGVNKFKTGKGGLIYLQYQTEDYQVAPQIKVHFATGKVNGYFDKTKHNDADWNRLINATTNKYFDVIGEKSHICFPVESYKAHTGSRGRELIEQFDKLMVQTHKFAGLTKERGKELPNRSYFQVMYNEYHMYCTTNRTSYNVTTMSTLCSPDKMGAASDKTKIDVWGPAHEIGHAHQVAPVFMWKGMTECTVNMNSMNIQTAWGIPTRLERESMQGEGGYNNRYEKAYNLGIVLKRAHADIANNNHNKADVFCQLVPFWQLNLYFSKVKDDPEFSVKLYDKIRAVQQKSTINDGEYQVDFTKTVSDLTQTNLIPFFEKWGFYTPIDKEVDDYGTRRVVVTSNYANDIKQQITGTGYTTLTDRIEYICDTNWMYFKNKASVVKGSASKNGNQITTSGYQNVVAYEVYKANELIFVSNKNSFNIKQNVTNDIVIYAIAYNGERTQVTF</sequence>
<protein>
    <recommendedName>
        <fullName evidence="1">Peptidase M60 domain-containing protein</fullName>
    </recommendedName>
</protein>
<gene>
    <name evidence="2" type="ORF">CGC56_04240</name>
</gene>
<dbReference type="InterPro" id="IPR024361">
    <property type="entry name" value="BACON"/>
</dbReference>
<evidence type="ECO:0000313" key="2">
    <source>
        <dbReference type="EMBL" id="ATA91443.1"/>
    </source>
</evidence>
<dbReference type="Pfam" id="PF13004">
    <property type="entry name" value="BACON"/>
    <property type="match status" value="2"/>
</dbReference>
<dbReference type="Gene3D" id="1.10.390.30">
    <property type="entry name" value="Peptidase M60, enhancin-like domain 3"/>
    <property type="match status" value="1"/>
</dbReference>
<dbReference type="EMBL" id="CP022388">
    <property type="protein sequence ID" value="ATA91443.1"/>
    <property type="molecule type" value="Genomic_DNA"/>
</dbReference>
<name>A0A250G2B6_9FLAO</name>